<dbReference type="RefSeq" id="WP_150811333.1">
    <property type="nucleotide sequence ID" value="NZ_CABPSR010000026.1"/>
</dbReference>
<reference evidence="2 3" key="1">
    <citation type="submission" date="2019-08" db="EMBL/GenBank/DDBJ databases">
        <authorList>
            <person name="Peeters C."/>
        </authorList>
    </citation>
    <scope>NUCLEOTIDE SEQUENCE [LARGE SCALE GENOMIC DNA]</scope>
    <source>
        <strain evidence="2 3">LMG 31121</strain>
    </source>
</reference>
<name>A0A5E5BJD3_9BURK</name>
<evidence type="ECO:0000313" key="2">
    <source>
        <dbReference type="EMBL" id="VVE85397.1"/>
    </source>
</evidence>
<evidence type="ECO:0000313" key="3">
    <source>
        <dbReference type="Proteomes" id="UP000335538"/>
    </source>
</evidence>
<dbReference type="Proteomes" id="UP000335538">
    <property type="component" value="Unassembled WGS sequence"/>
</dbReference>
<accession>A0A5E5BJD3</accession>
<gene>
    <name evidence="2" type="ORF">PSP31121_05215</name>
</gene>
<evidence type="ECO:0000256" key="1">
    <source>
        <dbReference type="SAM" id="MobiDB-lite"/>
    </source>
</evidence>
<organism evidence="2 3">
    <name type="scientific">Pandoraea sputorum</name>
    <dbReference type="NCBI Taxonomy" id="93222"/>
    <lineage>
        <taxon>Bacteria</taxon>
        <taxon>Pseudomonadati</taxon>
        <taxon>Pseudomonadota</taxon>
        <taxon>Betaproteobacteria</taxon>
        <taxon>Burkholderiales</taxon>
        <taxon>Burkholderiaceae</taxon>
        <taxon>Pandoraea</taxon>
    </lineage>
</organism>
<proteinExistence type="predicted"/>
<protein>
    <submittedName>
        <fullName evidence="2">Conjugal transfer protein TraD</fullName>
    </submittedName>
</protein>
<dbReference type="AlphaFoldDB" id="A0A5E5BJD3"/>
<sequence>MSETELKARIEALKRSTKAARLRQLMPSIEAKLAEGVRAAEIVEALRHGGLELTIATFRNYLYQYRARHPNKSTERPEVPGGPQTAGAPASPRPEVCVSQESAPPATDGGPPPPREPLSMQELDRLMKPDPAELAERIARYERIAIEKERSRR</sequence>
<feature type="region of interest" description="Disordered" evidence="1">
    <location>
        <begin position="69"/>
        <end position="120"/>
    </location>
</feature>
<dbReference type="EMBL" id="CABPSR010000026">
    <property type="protein sequence ID" value="VVE85397.1"/>
    <property type="molecule type" value="Genomic_DNA"/>
</dbReference>